<reference evidence="2" key="1">
    <citation type="journal article" date="2014" name="Front. Microbiol.">
        <title>High frequency of phylogenetically diverse reductive dehalogenase-homologous genes in deep subseafloor sedimentary metagenomes.</title>
        <authorList>
            <person name="Kawai M."/>
            <person name="Futagami T."/>
            <person name="Toyoda A."/>
            <person name="Takaki Y."/>
            <person name="Nishi S."/>
            <person name="Hori S."/>
            <person name="Arai W."/>
            <person name="Tsubouchi T."/>
            <person name="Morono Y."/>
            <person name="Uchiyama I."/>
            <person name="Ito T."/>
            <person name="Fujiyama A."/>
            <person name="Inagaki F."/>
            <person name="Takami H."/>
        </authorList>
    </citation>
    <scope>NUCLEOTIDE SEQUENCE</scope>
    <source>
        <strain evidence="2">Expedition CK06-06</strain>
    </source>
</reference>
<dbReference type="PROSITE" id="PS51819">
    <property type="entry name" value="VOC"/>
    <property type="match status" value="1"/>
</dbReference>
<protein>
    <recommendedName>
        <fullName evidence="1">VOC domain-containing protein</fullName>
    </recommendedName>
</protein>
<name>X0SIR0_9ZZZZ</name>
<feature type="domain" description="VOC" evidence="1">
    <location>
        <begin position="8"/>
        <end position="144"/>
    </location>
</feature>
<organism evidence="2">
    <name type="scientific">marine sediment metagenome</name>
    <dbReference type="NCBI Taxonomy" id="412755"/>
    <lineage>
        <taxon>unclassified sequences</taxon>
        <taxon>metagenomes</taxon>
        <taxon>ecological metagenomes</taxon>
    </lineage>
</organism>
<accession>X0SIR0</accession>
<dbReference type="AlphaFoldDB" id="X0SIR0"/>
<proteinExistence type="predicted"/>
<comment type="caution">
    <text evidence="2">The sequence shown here is derived from an EMBL/GenBank/DDBJ whole genome shotgun (WGS) entry which is preliminary data.</text>
</comment>
<evidence type="ECO:0000259" key="1">
    <source>
        <dbReference type="PROSITE" id="PS51819"/>
    </source>
</evidence>
<dbReference type="Gene3D" id="3.10.180.10">
    <property type="entry name" value="2,3-Dihydroxybiphenyl 1,2-Dioxygenase, domain 1"/>
    <property type="match status" value="1"/>
</dbReference>
<sequence length="155" mass="17209">MGKGSITRVHHIGVTVNDAPKTLAAWEAMFEVKGKVVDIREDFRIGVLTVAGVTFFFNEIRDSERRAKAIENLNVPIMFGGHQIVTEHGEGISHIAFETTDLDYHLDKARAAGMGVELDSHKDSLEGMCNFIDPDDVSLPLEFMMPVEGRKNPLE</sequence>
<evidence type="ECO:0000313" key="2">
    <source>
        <dbReference type="EMBL" id="GAF80904.1"/>
    </source>
</evidence>
<gene>
    <name evidence="2" type="ORF">S01H1_06408</name>
</gene>
<dbReference type="EMBL" id="BARS01003311">
    <property type="protein sequence ID" value="GAF80904.1"/>
    <property type="molecule type" value="Genomic_DNA"/>
</dbReference>
<dbReference type="InterPro" id="IPR029068">
    <property type="entry name" value="Glyas_Bleomycin-R_OHBP_Dase"/>
</dbReference>
<dbReference type="InterPro" id="IPR037523">
    <property type="entry name" value="VOC_core"/>
</dbReference>
<dbReference type="Pfam" id="PF13669">
    <property type="entry name" value="Glyoxalase_4"/>
    <property type="match status" value="1"/>
</dbReference>
<dbReference type="SUPFAM" id="SSF54593">
    <property type="entry name" value="Glyoxalase/Bleomycin resistance protein/Dihydroxybiphenyl dioxygenase"/>
    <property type="match status" value="1"/>
</dbReference>